<feature type="transmembrane region" description="Helical" evidence="1">
    <location>
        <begin position="300"/>
        <end position="323"/>
    </location>
</feature>
<comment type="caution">
    <text evidence="3">The sequence shown here is derived from an EMBL/GenBank/DDBJ whole genome shotgun (WGS) entry which is preliminary data.</text>
</comment>
<evidence type="ECO:0000313" key="4">
    <source>
        <dbReference type="Proteomes" id="UP000614200"/>
    </source>
</evidence>
<accession>A0ABR9ZW52</accession>
<keyword evidence="1" id="KW-0472">Membrane</keyword>
<dbReference type="PANTHER" id="PTHR35342">
    <property type="entry name" value="TRICARBOXYLIC TRANSPORT PROTEIN"/>
    <property type="match status" value="1"/>
</dbReference>
<feature type="transmembrane region" description="Helical" evidence="1">
    <location>
        <begin position="240"/>
        <end position="261"/>
    </location>
</feature>
<keyword evidence="1" id="KW-1133">Transmembrane helix</keyword>
<organism evidence="3 4">
    <name type="scientific">Fusibacter ferrireducens</name>
    <dbReference type="NCBI Taxonomy" id="2785058"/>
    <lineage>
        <taxon>Bacteria</taxon>
        <taxon>Bacillati</taxon>
        <taxon>Bacillota</taxon>
        <taxon>Clostridia</taxon>
        <taxon>Eubacteriales</taxon>
        <taxon>Eubacteriales Family XII. Incertae Sedis</taxon>
        <taxon>Fusibacter</taxon>
    </lineage>
</organism>
<name>A0ABR9ZW52_9FIRM</name>
<proteinExistence type="predicted"/>
<gene>
    <name evidence="3" type="ORF">ISU02_16375</name>
</gene>
<feature type="transmembrane region" description="Helical" evidence="1">
    <location>
        <begin position="400"/>
        <end position="425"/>
    </location>
</feature>
<feature type="transmembrane region" description="Helical" evidence="1">
    <location>
        <begin position="148"/>
        <end position="169"/>
    </location>
</feature>
<evidence type="ECO:0000313" key="3">
    <source>
        <dbReference type="EMBL" id="MBF4694690.1"/>
    </source>
</evidence>
<reference evidence="3 4" key="1">
    <citation type="submission" date="2020-11" db="EMBL/GenBank/DDBJ databases">
        <title>Fusibacter basophilias sp. nov.</title>
        <authorList>
            <person name="Qiu D."/>
        </authorList>
    </citation>
    <scope>NUCLEOTIDE SEQUENCE [LARGE SCALE GENOMIC DNA]</scope>
    <source>
        <strain evidence="3 4">Q10-2</strain>
    </source>
</reference>
<sequence length="486" mass="50778">MIFGVIIGIIIGALPGLSSTMGVALFIPVTYAMDPGTGLAFLSAIYMASTYGGSISAILICTPGTPAAIITAMDGYELTKQGRSGEALSMATIASFFGGIISVVALMLIAPPLSKLVIEFGSAEMFLLAVLGLTIIVSLSQGSMVKGLIVGLTGVLLATVGTDTLTGAYRFTFDKMELFGGMPVVPTVIGAYSASQVFALAVQKRSTIQYDSEDNVKKTYNIVSVKEIIKNGFNIVRSGIIGTIVGIVPGAGMSIASALAYNTTKNTSKKPGLFGKGSLEGLAASEAANNGVVGGSLVPLLTLGIPGNSVSAVFLGGLIIHGLRPGPSLFTKYANISYTLFIGLLVSTVLMMIAGLVGAKYFGKIATVPTNVIAPVIMSLCVIGSYAIRNNIFDVQVMFAFGLIGYAMSRLKFFSAPLVLGLILGPIAESEFRRAMMISNGDVSAILASGISKFLFLLIIGFLVYPFIQEKVKEFREKKEEPVVEN</sequence>
<evidence type="ECO:0000259" key="2">
    <source>
        <dbReference type="Pfam" id="PF01970"/>
    </source>
</evidence>
<dbReference type="Proteomes" id="UP000614200">
    <property type="component" value="Unassembled WGS sequence"/>
</dbReference>
<feature type="transmembrane region" description="Helical" evidence="1">
    <location>
        <begin position="335"/>
        <end position="359"/>
    </location>
</feature>
<feature type="transmembrane region" description="Helical" evidence="1">
    <location>
        <begin position="116"/>
        <end position="136"/>
    </location>
</feature>
<keyword evidence="1" id="KW-0812">Transmembrane</keyword>
<feature type="transmembrane region" description="Helical" evidence="1">
    <location>
        <begin position="445"/>
        <end position="468"/>
    </location>
</feature>
<feature type="domain" description="DUF112" evidence="2">
    <location>
        <begin position="1"/>
        <end position="420"/>
    </location>
</feature>
<protein>
    <submittedName>
        <fullName evidence="3">Tripartite tricarboxylate transporter permease</fullName>
    </submittedName>
</protein>
<dbReference type="EMBL" id="JADKNH010000010">
    <property type="protein sequence ID" value="MBF4694690.1"/>
    <property type="molecule type" value="Genomic_DNA"/>
</dbReference>
<evidence type="ECO:0000256" key="1">
    <source>
        <dbReference type="SAM" id="Phobius"/>
    </source>
</evidence>
<feature type="transmembrane region" description="Helical" evidence="1">
    <location>
        <begin position="181"/>
        <end position="202"/>
    </location>
</feature>
<feature type="transmembrane region" description="Helical" evidence="1">
    <location>
        <begin position="365"/>
        <end position="388"/>
    </location>
</feature>
<dbReference type="InterPro" id="IPR002823">
    <property type="entry name" value="DUF112_TM"/>
</dbReference>
<dbReference type="Pfam" id="PF01970">
    <property type="entry name" value="TctA"/>
    <property type="match status" value="1"/>
</dbReference>
<feature type="transmembrane region" description="Helical" evidence="1">
    <location>
        <begin position="88"/>
        <end position="110"/>
    </location>
</feature>
<keyword evidence="4" id="KW-1185">Reference proteome</keyword>
<dbReference type="PANTHER" id="PTHR35342:SF5">
    <property type="entry name" value="TRICARBOXYLIC TRANSPORT PROTEIN"/>
    <property type="match status" value="1"/>
</dbReference>